<dbReference type="SUPFAM" id="SSF53850">
    <property type="entry name" value="Periplasmic binding protein-like II"/>
    <property type="match status" value="1"/>
</dbReference>
<dbReference type="PANTHER" id="PTHR30419">
    <property type="entry name" value="HTH-TYPE TRANSCRIPTIONAL REGULATOR YBHD"/>
    <property type="match status" value="1"/>
</dbReference>
<dbReference type="InterPro" id="IPR036388">
    <property type="entry name" value="WH-like_DNA-bd_sf"/>
</dbReference>
<accession>A0ABX7G0P7</accession>
<keyword evidence="7" id="KW-1185">Reference proteome</keyword>
<dbReference type="Gene3D" id="3.40.190.290">
    <property type="match status" value="1"/>
</dbReference>
<proteinExistence type="inferred from homology"/>
<reference evidence="6 7" key="1">
    <citation type="journal article" date="2012" name="Antonie Van Leeuwenhoek">
        <title>Shewanella litorisediminis sp. nov., a gammaproteobacterium isolated from a tidal flat sediment.</title>
        <authorList>
            <person name="Lee M.H."/>
            <person name="Yoon J.H."/>
        </authorList>
    </citation>
    <scope>NUCLEOTIDE SEQUENCE [LARGE SCALE GENOMIC DNA]</scope>
    <source>
        <strain evidence="6 7">SMK1-12</strain>
    </source>
</reference>
<evidence type="ECO:0000313" key="7">
    <source>
        <dbReference type="Proteomes" id="UP000596252"/>
    </source>
</evidence>
<dbReference type="PROSITE" id="PS50931">
    <property type="entry name" value="HTH_LYSR"/>
    <property type="match status" value="1"/>
</dbReference>
<dbReference type="InterPro" id="IPR005119">
    <property type="entry name" value="LysR_subst-bd"/>
</dbReference>
<evidence type="ECO:0000256" key="3">
    <source>
        <dbReference type="ARBA" id="ARBA00023125"/>
    </source>
</evidence>
<sequence>MELRHLKHFVVLAETKSFHRAAGKLNITQPSLSKSIKKFEALVGGAVFTRTAKEVVITDFGTMVLSHSQRILNECEKLEHDLGAFKGIDSKEMAIGASPIPSHSLVGPILGDFLAHYPDLTIDLQVAGWDRLYEQLLNREIDFFIAESRLTDLDKSQMVDLIDLPEFPVIFCCRAGHPLTGLNRLFLTTLRDYPLAIPRRLPTRVAEEFEDLFKKHRDDFSGLVRFGQFHSIREAVLTTDLVAMTPDIAVRSELEQGSLVRLTPTLMPELYARFSIVFLKEKPQNHIFQNFVDFLKQRVAQLTVGEIS</sequence>
<feature type="domain" description="HTH lysR-type" evidence="5">
    <location>
        <begin position="1"/>
        <end position="58"/>
    </location>
</feature>
<dbReference type="Gene3D" id="1.10.10.10">
    <property type="entry name" value="Winged helix-like DNA-binding domain superfamily/Winged helix DNA-binding domain"/>
    <property type="match status" value="1"/>
</dbReference>
<evidence type="ECO:0000256" key="4">
    <source>
        <dbReference type="ARBA" id="ARBA00023163"/>
    </source>
</evidence>
<dbReference type="InterPro" id="IPR036390">
    <property type="entry name" value="WH_DNA-bd_sf"/>
</dbReference>
<keyword evidence="3" id="KW-0238">DNA-binding</keyword>
<dbReference type="SUPFAM" id="SSF46785">
    <property type="entry name" value="Winged helix' DNA-binding domain"/>
    <property type="match status" value="1"/>
</dbReference>
<dbReference type="PRINTS" id="PR00039">
    <property type="entry name" value="HTHLYSR"/>
</dbReference>
<dbReference type="CDD" id="cd05466">
    <property type="entry name" value="PBP2_LTTR_substrate"/>
    <property type="match status" value="1"/>
</dbReference>
<protein>
    <submittedName>
        <fullName evidence="6">LysR family transcriptional regulator</fullName>
    </submittedName>
</protein>
<dbReference type="EMBL" id="CP069213">
    <property type="protein sequence ID" value="QRH00895.1"/>
    <property type="molecule type" value="Genomic_DNA"/>
</dbReference>
<organism evidence="6 7">
    <name type="scientific">Shewanella litorisediminis</name>
    <dbReference type="NCBI Taxonomy" id="1173586"/>
    <lineage>
        <taxon>Bacteria</taxon>
        <taxon>Pseudomonadati</taxon>
        <taxon>Pseudomonadota</taxon>
        <taxon>Gammaproteobacteria</taxon>
        <taxon>Alteromonadales</taxon>
        <taxon>Shewanellaceae</taxon>
        <taxon>Shewanella</taxon>
    </lineage>
</organism>
<comment type="similarity">
    <text evidence="1">Belongs to the LysR transcriptional regulatory family.</text>
</comment>
<evidence type="ECO:0000313" key="6">
    <source>
        <dbReference type="EMBL" id="QRH00895.1"/>
    </source>
</evidence>
<dbReference type="RefSeq" id="WP_203324595.1">
    <property type="nucleotide sequence ID" value="NZ_CP069213.1"/>
</dbReference>
<dbReference type="PANTHER" id="PTHR30419:SF30">
    <property type="entry name" value="LYSR FAMILY TRANSCRIPTIONAL REGULATOR"/>
    <property type="match status" value="1"/>
</dbReference>
<evidence type="ECO:0000256" key="1">
    <source>
        <dbReference type="ARBA" id="ARBA00009437"/>
    </source>
</evidence>
<keyword evidence="2" id="KW-0805">Transcription regulation</keyword>
<dbReference type="InterPro" id="IPR000847">
    <property type="entry name" value="LysR_HTH_N"/>
</dbReference>
<dbReference type="Pfam" id="PF00126">
    <property type="entry name" value="HTH_1"/>
    <property type="match status" value="1"/>
</dbReference>
<evidence type="ECO:0000256" key="2">
    <source>
        <dbReference type="ARBA" id="ARBA00023015"/>
    </source>
</evidence>
<dbReference type="InterPro" id="IPR050950">
    <property type="entry name" value="HTH-type_LysR_regulators"/>
</dbReference>
<evidence type="ECO:0000259" key="5">
    <source>
        <dbReference type="PROSITE" id="PS50931"/>
    </source>
</evidence>
<dbReference type="Proteomes" id="UP000596252">
    <property type="component" value="Chromosome"/>
</dbReference>
<gene>
    <name evidence="6" type="ORF">JQC75_13625</name>
</gene>
<keyword evidence="4" id="KW-0804">Transcription</keyword>
<name>A0ABX7G0P7_9GAMM</name>
<dbReference type="Pfam" id="PF03466">
    <property type="entry name" value="LysR_substrate"/>
    <property type="match status" value="1"/>
</dbReference>